<dbReference type="AlphaFoldDB" id="A0AAJ0A392"/>
<evidence type="ECO:0000313" key="1">
    <source>
        <dbReference type="EMBL" id="KAK1654217.1"/>
    </source>
</evidence>
<name>A0AAJ0A392_9PEZI</name>
<dbReference type="GeneID" id="85481152"/>
<gene>
    <name evidence="1" type="ORF">BDP81DRAFT_79620</name>
</gene>
<dbReference type="RefSeq" id="XP_060450261.1">
    <property type="nucleotide sequence ID" value="XM_060596290.1"/>
</dbReference>
<organism evidence="1 2">
    <name type="scientific">Colletotrichum phormii</name>
    <dbReference type="NCBI Taxonomy" id="359342"/>
    <lineage>
        <taxon>Eukaryota</taxon>
        <taxon>Fungi</taxon>
        <taxon>Dikarya</taxon>
        <taxon>Ascomycota</taxon>
        <taxon>Pezizomycotina</taxon>
        <taxon>Sordariomycetes</taxon>
        <taxon>Hypocreomycetidae</taxon>
        <taxon>Glomerellales</taxon>
        <taxon>Glomerellaceae</taxon>
        <taxon>Colletotrichum</taxon>
        <taxon>Colletotrichum acutatum species complex</taxon>
    </lineage>
</organism>
<reference evidence="1" key="1">
    <citation type="submission" date="2021-06" db="EMBL/GenBank/DDBJ databases">
        <title>Comparative genomics, transcriptomics and evolutionary studies reveal genomic signatures of adaptation to plant cell wall in hemibiotrophic fungi.</title>
        <authorList>
            <consortium name="DOE Joint Genome Institute"/>
            <person name="Baroncelli R."/>
            <person name="Diaz J.F."/>
            <person name="Benocci T."/>
            <person name="Peng M."/>
            <person name="Battaglia E."/>
            <person name="Haridas S."/>
            <person name="Andreopoulos W."/>
            <person name="Labutti K."/>
            <person name="Pangilinan J."/>
            <person name="Floch G.L."/>
            <person name="Makela M.R."/>
            <person name="Henrissat B."/>
            <person name="Grigoriev I.V."/>
            <person name="Crouch J.A."/>
            <person name="De Vries R.P."/>
            <person name="Sukno S.A."/>
            <person name="Thon M.R."/>
        </authorList>
    </citation>
    <scope>NUCLEOTIDE SEQUENCE</scope>
    <source>
        <strain evidence="1">CBS 102054</strain>
    </source>
</reference>
<accession>A0AAJ0A392</accession>
<sequence>MCRPNLYCPVGPLHTSNDAYREGRSSGTCSELHVIGFAGHCPEQTSSEGIIRCCTAGKEKECAACDVRRAFAENVASRDQQPKPLWFGLPFLWASSPFLRVSRLLLAAFSILNGMSNPTVPHRARLPAPLACRQSTASMSRPVVAGSRQ</sequence>
<dbReference type="EMBL" id="JAHMHQ010000002">
    <property type="protein sequence ID" value="KAK1654217.1"/>
    <property type="molecule type" value="Genomic_DNA"/>
</dbReference>
<evidence type="ECO:0000313" key="2">
    <source>
        <dbReference type="Proteomes" id="UP001243989"/>
    </source>
</evidence>
<comment type="caution">
    <text evidence="1">The sequence shown here is derived from an EMBL/GenBank/DDBJ whole genome shotgun (WGS) entry which is preliminary data.</text>
</comment>
<dbReference type="Proteomes" id="UP001243989">
    <property type="component" value="Unassembled WGS sequence"/>
</dbReference>
<proteinExistence type="predicted"/>
<protein>
    <submittedName>
        <fullName evidence="1">Uncharacterized protein</fullName>
    </submittedName>
</protein>
<keyword evidence="2" id="KW-1185">Reference proteome</keyword>